<reference evidence="2 3" key="1">
    <citation type="submission" date="2015-12" db="EMBL/GenBank/DDBJ databases">
        <title>The genome of Folsomia candida.</title>
        <authorList>
            <person name="Faddeeva A."/>
            <person name="Derks M.F."/>
            <person name="Anvar Y."/>
            <person name="Smit S."/>
            <person name="Van Straalen N."/>
            <person name="Roelofs D."/>
        </authorList>
    </citation>
    <scope>NUCLEOTIDE SEQUENCE [LARGE SCALE GENOMIC DNA]</scope>
    <source>
        <strain evidence="2 3">VU population</strain>
        <tissue evidence="2">Whole body</tissue>
    </source>
</reference>
<name>A0A226CW71_FOLCA</name>
<feature type="domain" description="ABC transporter" evidence="1">
    <location>
        <begin position="7"/>
        <end position="226"/>
    </location>
</feature>
<evidence type="ECO:0000313" key="2">
    <source>
        <dbReference type="EMBL" id="OXA37605.1"/>
    </source>
</evidence>
<dbReference type="Gene3D" id="3.40.50.300">
    <property type="entry name" value="P-loop containing nucleotide triphosphate hydrolases"/>
    <property type="match status" value="1"/>
</dbReference>
<evidence type="ECO:0000259" key="1">
    <source>
        <dbReference type="PROSITE" id="PS50893"/>
    </source>
</evidence>
<keyword evidence="3" id="KW-1185">Reference proteome</keyword>
<evidence type="ECO:0000313" key="3">
    <source>
        <dbReference type="Proteomes" id="UP000198287"/>
    </source>
</evidence>
<dbReference type="PANTHER" id="PTHR43038:SF3">
    <property type="entry name" value="ABC TRANSPORTER G FAMILY MEMBER 20 ISOFORM X1"/>
    <property type="match status" value="1"/>
</dbReference>
<dbReference type="OrthoDB" id="4843387at2759"/>
<dbReference type="Proteomes" id="UP000198287">
    <property type="component" value="Unassembled WGS sequence"/>
</dbReference>
<organism evidence="2 3">
    <name type="scientific">Folsomia candida</name>
    <name type="common">Springtail</name>
    <dbReference type="NCBI Taxonomy" id="158441"/>
    <lineage>
        <taxon>Eukaryota</taxon>
        <taxon>Metazoa</taxon>
        <taxon>Ecdysozoa</taxon>
        <taxon>Arthropoda</taxon>
        <taxon>Hexapoda</taxon>
        <taxon>Collembola</taxon>
        <taxon>Entomobryomorpha</taxon>
        <taxon>Isotomoidea</taxon>
        <taxon>Isotomidae</taxon>
        <taxon>Proisotominae</taxon>
        <taxon>Folsomia</taxon>
    </lineage>
</organism>
<dbReference type="AlphaFoldDB" id="A0A226CW71"/>
<dbReference type="GO" id="GO:0016887">
    <property type="term" value="F:ATP hydrolysis activity"/>
    <property type="evidence" value="ECO:0007669"/>
    <property type="project" value="InterPro"/>
</dbReference>
<dbReference type="GO" id="GO:0005524">
    <property type="term" value="F:ATP binding"/>
    <property type="evidence" value="ECO:0007669"/>
    <property type="project" value="InterPro"/>
</dbReference>
<proteinExistence type="predicted"/>
<gene>
    <name evidence="2" type="ORF">Fcan01_27679</name>
</gene>
<dbReference type="PROSITE" id="PS00211">
    <property type="entry name" value="ABC_TRANSPORTER_1"/>
    <property type="match status" value="1"/>
</dbReference>
<protein>
    <submittedName>
        <fullName evidence="2">ABC transporter G family member 23</fullName>
    </submittedName>
</protein>
<dbReference type="InterPro" id="IPR003439">
    <property type="entry name" value="ABC_transporter-like_ATP-bd"/>
</dbReference>
<dbReference type="Pfam" id="PF00005">
    <property type="entry name" value="ABC_tran"/>
    <property type="match status" value="1"/>
</dbReference>
<dbReference type="InterPro" id="IPR027417">
    <property type="entry name" value="P-loop_NTPase"/>
</dbReference>
<comment type="caution">
    <text evidence="2">The sequence shown here is derived from an EMBL/GenBank/DDBJ whole genome shotgun (WGS) entry which is preliminary data.</text>
</comment>
<dbReference type="PROSITE" id="PS50893">
    <property type="entry name" value="ABC_TRANSPORTER_2"/>
    <property type="match status" value="1"/>
</dbReference>
<dbReference type="EMBL" id="LNIX01000055">
    <property type="protein sequence ID" value="OXA37605.1"/>
    <property type="molecule type" value="Genomic_DNA"/>
</dbReference>
<dbReference type="PANTHER" id="PTHR43038">
    <property type="entry name" value="ATP-BINDING CASSETTE, SUB-FAMILY H, MEMBER 1"/>
    <property type="match status" value="1"/>
</dbReference>
<sequence>MSKVKALKIVSATKVFADKVVLRGVNITVEKGTMKTTLLSCIVGLENLDDGNIETFEKNVSNFKGRMLASLIGYMPQETCLYESLTIMETFAYFGSLQCMPLHKILSKVKILNTVMDLPNLDKIVKQIRSTKKINIDFMEFIALTQGANPMSTIMNYIFSGGERRRVSLCVALLHDPEILLLDEPTTGIDPLLRERIWAYLRLLVESKGTTVFLTVRPSEPKAVME</sequence>
<dbReference type="InterPro" id="IPR017871">
    <property type="entry name" value="ABC_transporter-like_CS"/>
</dbReference>
<accession>A0A226CW71</accession>
<dbReference type="SUPFAM" id="SSF52540">
    <property type="entry name" value="P-loop containing nucleoside triphosphate hydrolases"/>
    <property type="match status" value="1"/>
</dbReference>